<sequence>MGVLKWIGALVVLVGFAGGELEVVYEWPLLTYQQAPHNYPTNQDFTPERTVFTGVEVGWDRIYLATPRIWSGNPATLAVLPRPKNGYPRDSSPQLQPYPSWEWHADSVAGDPQRSNCSGLVSVFRIRADRCNRLWVLDSGVLDSLVTFTIACPPRLLVFDMATDRLVRSITLPQEVLRRNTLLTNLVIDEPEDGLNRSPSLESCDSAFVYMSDSTNPGLIVYDSKRDAAWRLSHPQMFPDPDFGTYRVAGESFTLMDGIIGLTLSGAGVHPKRLFFQPFASDRLLSVETSVLQRGPNPGDDSELPVALVGYKSSQAAGLAVDPRDGAVVFSPVSETAIASWIPGSPNHRVVAYNPELLQFTLDFRSADRDSGVIWFLTTKFQKIFRRTLDQNDMNLRIMRIVEPNNYFNNTLFLYKKK</sequence>
<dbReference type="EMBL" id="JBFDAA010000007">
    <property type="protein sequence ID" value="KAL1130528.1"/>
    <property type="molecule type" value="Genomic_DNA"/>
</dbReference>
<dbReference type="Proteomes" id="UP001558652">
    <property type="component" value="Unassembled WGS sequence"/>
</dbReference>
<keyword evidence="3" id="KW-0964">Secreted</keyword>
<evidence type="ECO:0008006" key="7">
    <source>
        <dbReference type="Google" id="ProtNLM"/>
    </source>
</evidence>
<keyword evidence="4" id="KW-0732">Signal</keyword>
<dbReference type="AlphaFoldDB" id="A0ABD0YZ93"/>
<evidence type="ECO:0000256" key="3">
    <source>
        <dbReference type="ARBA" id="ARBA00022525"/>
    </source>
</evidence>
<evidence type="ECO:0000256" key="2">
    <source>
        <dbReference type="ARBA" id="ARBA00009127"/>
    </source>
</evidence>
<comment type="subcellular location">
    <subcellularLocation>
        <location evidence="1">Secreted</location>
    </subcellularLocation>
</comment>
<dbReference type="PANTHER" id="PTHR10009">
    <property type="entry name" value="PROTEIN YELLOW-RELATED"/>
    <property type="match status" value="1"/>
</dbReference>
<comment type="similarity">
    <text evidence="2">Belongs to the major royal jelly protein family.</text>
</comment>
<keyword evidence="6" id="KW-1185">Reference proteome</keyword>
<evidence type="ECO:0000256" key="1">
    <source>
        <dbReference type="ARBA" id="ARBA00004613"/>
    </source>
</evidence>
<dbReference type="InterPro" id="IPR017996">
    <property type="entry name" value="MRJP/yellow-related"/>
</dbReference>
<gene>
    <name evidence="5" type="ORF">AAG570_011774</name>
</gene>
<comment type="caution">
    <text evidence="5">The sequence shown here is derived from an EMBL/GenBank/DDBJ whole genome shotgun (WGS) entry which is preliminary data.</text>
</comment>
<dbReference type="PANTHER" id="PTHR10009:SF19">
    <property type="entry name" value="RE55542P"/>
    <property type="match status" value="1"/>
</dbReference>
<dbReference type="Gene3D" id="2.120.10.30">
    <property type="entry name" value="TolB, C-terminal domain"/>
    <property type="match status" value="1"/>
</dbReference>
<name>A0ABD0YZ93_9HEMI</name>
<accession>A0ABD0YZ93</accession>
<organism evidence="5 6">
    <name type="scientific">Ranatra chinensis</name>
    <dbReference type="NCBI Taxonomy" id="642074"/>
    <lineage>
        <taxon>Eukaryota</taxon>
        <taxon>Metazoa</taxon>
        <taxon>Ecdysozoa</taxon>
        <taxon>Arthropoda</taxon>
        <taxon>Hexapoda</taxon>
        <taxon>Insecta</taxon>
        <taxon>Pterygota</taxon>
        <taxon>Neoptera</taxon>
        <taxon>Paraneoptera</taxon>
        <taxon>Hemiptera</taxon>
        <taxon>Heteroptera</taxon>
        <taxon>Panheteroptera</taxon>
        <taxon>Nepomorpha</taxon>
        <taxon>Nepidae</taxon>
        <taxon>Ranatrinae</taxon>
        <taxon>Ranatra</taxon>
    </lineage>
</organism>
<dbReference type="Pfam" id="PF03022">
    <property type="entry name" value="MRJP"/>
    <property type="match status" value="1"/>
</dbReference>
<evidence type="ECO:0000313" key="6">
    <source>
        <dbReference type="Proteomes" id="UP001558652"/>
    </source>
</evidence>
<dbReference type="InterPro" id="IPR011042">
    <property type="entry name" value="6-blade_b-propeller_TolB-like"/>
</dbReference>
<dbReference type="GO" id="GO:0005576">
    <property type="term" value="C:extracellular region"/>
    <property type="evidence" value="ECO:0007669"/>
    <property type="project" value="UniProtKB-SubCell"/>
</dbReference>
<evidence type="ECO:0000313" key="5">
    <source>
        <dbReference type="EMBL" id="KAL1130528.1"/>
    </source>
</evidence>
<feature type="signal peptide" evidence="4">
    <location>
        <begin position="1"/>
        <end position="19"/>
    </location>
</feature>
<reference evidence="5 6" key="1">
    <citation type="submission" date="2024-07" db="EMBL/GenBank/DDBJ databases">
        <title>Chromosome-level genome assembly of the water stick insect Ranatra chinensis (Heteroptera: Nepidae).</title>
        <authorList>
            <person name="Liu X."/>
        </authorList>
    </citation>
    <scope>NUCLEOTIDE SEQUENCE [LARGE SCALE GENOMIC DNA]</scope>
    <source>
        <strain evidence="5">Cailab_2021Rc</strain>
        <tissue evidence="5">Muscle</tissue>
    </source>
</reference>
<feature type="chain" id="PRO_5044754801" description="Yellow-e" evidence="4">
    <location>
        <begin position="20"/>
        <end position="418"/>
    </location>
</feature>
<proteinExistence type="inferred from homology"/>
<evidence type="ECO:0000256" key="4">
    <source>
        <dbReference type="SAM" id="SignalP"/>
    </source>
</evidence>
<protein>
    <recommendedName>
        <fullName evidence="7">Yellow-e</fullName>
    </recommendedName>
</protein>